<dbReference type="AlphaFoldDB" id="A0A261FPZ1"/>
<sequence length="324" mass="32852">MQTRPLWFDSARRALAVACAGAMLCSLTACSMPRLAGRAEAERTMSPCEQALTLVNDHDWAGDGSPMMVRFVAGQSVPLTWIDVATYCPGRFGEGVLRDAQTKAQLSSLAERLGGVAPTVTPARLDGVTSAVAGTDVLDAMAVAEDRAGFALEVLAARGQTDGATLTLSDMHKTAGQQLVSLADGSWGAGSGKSGESGDAGSGSGSSSGSGTSSDDGDNGSTAASGSGNGTDNAGTHADPRKKVYDISQLLANPTTIADKASGQTVPTAAAIEMDCARAEIKAVTDADAQFDDTTLSILAALAAKHAYTAIQLGYPATDAALFE</sequence>
<keyword evidence="4" id="KW-1185">Reference proteome</keyword>
<feature type="signal peptide" evidence="2">
    <location>
        <begin position="1"/>
        <end position="31"/>
    </location>
</feature>
<feature type="region of interest" description="Disordered" evidence="1">
    <location>
        <begin position="186"/>
        <end position="240"/>
    </location>
</feature>
<proteinExistence type="predicted"/>
<evidence type="ECO:0000313" key="3">
    <source>
        <dbReference type="EMBL" id="OZG61158.1"/>
    </source>
</evidence>
<protein>
    <recommendedName>
        <fullName evidence="5">Lipoprotein</fullName>
    </recommendedName>
</protein>
<dbReference type="PROSITE" id="PS51257">
    <property type="entry name" value="PROKAR_LIPOPROTEIN"/>
    <property type="match status" value="1"/>
</dbReference>
<feature type="compositionally biased region" description="Gly residues" evidence="1">
    <location>
        <begin position="187"/>
        <end position="208"/>
    </location>
</feature>
<name>A0A261FPZ1_9BIFI</name>
<gene>
    <name evidence="3" type="ORF">BMYO_0457</name>
</gene>
<feature type="compositionally biased region" description="Low complexity" evidence="1">
    <location>
        <begin position="209"/>
        <end position="226"/>
    </location>
</feature>
<reference evidence="3 4" key="1">
    <citation type="journal article" date="2017" name="BMC Genomics">
        <title>Comparative genomic and phylogenomic analyses of the Bifidobacteriaceae family.</title>
        <authorList>
            <person name="Lugli G.A."/>
            <person name="Milani C."/>
            <person name="Turroni F."/>
            <person name="Duranti S."/>
            <person name="Mancabelli L."/>
            <person name="Mangifesta M."/>
            <person name="Ferrario C."/>
            <person name="Modesto M."/>
            <person name="Mattarelli P."/>
            <person name="Jiri K."/>
            <person name="van Sinderen D."/>
            <person name="Ventura M."/>
        </authorList>
    </citation>
    <scope>NUCLEOTIDE SEQUENCE [LARGE SCALE GENOMIC DNA]</scope>
    <source>
        <strain evidence="3 4">DSM 100196</strain>
    </source>
</reference>
<organism evidence="3 4">
    <name type="scientific">Bifidobacterium myosotis</name>
    <dbReference type="NCBI Taxonomy" id="1630166"/>
    <lineage>
        <taxon>Bacteria</taxon>
        <taxon>Bacillati</taxon>
        <taxon>Actinomycetota</taxon>
        <taxon>Actinomycetes</taxon>
        <taxon>Bifidobacteriales</taxon>
        <taxon>Bifidobacteriaceae</taxon>
        <taxon>Bifidobacterium</taxon>
    </lineage>
</organism>
<evidence type="ECO:0008006" key="5">
    <source>
        <dbReference type="Google" id="ProtNLM"/>
    </source>
</evidence>
<comment type="caution">
    <text evidence="3">The sequence shown here is derived from an EMBL/GenBank/DDBJ whole genome shotgun (WGS) entry which is preliminary data.</text>
</comment>
<dbReference type="EMBL" id="MWWW01000004">
    <property type="protein sequence ID" value="OZG61158.1"/>
    <property type="molecule type" value="Genomic_DNA"/>
</dbReference>
<evidence type="ECO:0000256" key="1">
    <source>
        <dbReference type="SAM" id="MobiDB-lite"/>
    </source>
</evidence>
<evidence type="ECO:0000256" key="2">
    <source>
        <dbReference type="SAM" id="SignalP"/>
    </source>
</evidence>
<evidence type="ECO:0000313" key="4">
    <source>
        <dbReference type="Proteomes" id="UP000216871"/>
    </source>
</evidence>
<accession>A0A261FPZ1</accession>
<keyword evidence="2" id="KW-0732">Signal</keyword>
<feature type="chain" id="PRO_5038828787" description="Lipoprotein" evidence="2">
    <location>
        <begin position="32"/>
        <end position="324"/>
    </location>
</feature>
<dbReference type="Proteomes" id="UP000216871">
    <property type="component" value="Unassembled WGS sequence"/>
</dbReference>